<dbReference type="PANTHER" id="PTHR32234">
    <property type="entry name" value="THIOL:DISULFIDE INTERCHANGE PROTEIN DSBD"/>
    <property type="match status" value="1"/>
</dbReference>
<evidence type="ECO:0000259" key="10">
    <source>
        <dbReference type="PROSITE" id="PS51352"/>
    </source>
</evidence>
<accession>A0ABN0J946</accession>
<feature type="region of interest" description="Disordered" evidence="8">
    <location>
        <begin position="186"/>
        <end position="211"/>
    </location>
</feature>
<comment type="subcellular location">
    <subcellularLocation>
        <location evidence="1">Cell membrane</location>
        <topology evidence="1">Multi-pass membrane protein</topology>
    </subcellularLocation>
</comment>
<feature type="transmembrane region" description="Helical" evidence="9">
    <location>
        <begin position="421"/>
        <end position="439"/>
    </location>
</feature>
<feature type="transmembrane region" description="Helical" evidence="9">
    <location>
        <begin position="227"/>
        <end position="255"/>
    </location>
</feature>
<organism evidence="11 12">
    <name type="scientific">Acinetobacter proteolyticus</name>
    <dbReference type="NCBI Taxonomy" id="1776741"/>
    <lineage>
        <taxon>Bacteria</taxon>
        <taxon>Pseudomonadati</taxon>
        <taxon>Pseudomonadota</taxon>
        <taxon>Gammaproteobacteria</taxon>
        <taxon>Moraxellales</taxon>
        <taxon>Moraxellaceae</taxon>
        <taxon>Acinetobacter</taxon>
    </lineage>
</organism>
<dbReference type="InterPro" id="IPR036929">
    <property type="entry name" value="DsbDN_sf"/>
</dbReference>
<evidence type="ECO:0000256" key="5">
    <source>
        <dbReference type="ARBA" id="ARBA00022989"/>
    </source>
</evidence>
<keyword evidence="3 9" id="KW-0812">Transmembrane</keyword>
<evidence type="ECO:0000256" key="6">
    <source>
        <dbReference type="ARBA" id="ARBA00023136"/>
    </source>
</evidence>
<feature type="transmembrane region" description="Helical" evidence="9">
    <location>
        <begin position="345"/>
        <end position="378"/>
    </location>
</feature>
<dbReference type="NCBIfam" id="NF001419">
    <property type="entry name" value="PRK00293.1"/>
    <property type="match status" value="1"/>
</dbReference>
<dbReference type="Gene3D" id="2.60.40.1250">
    <property type="entry name" value="Thiol:disulfide interchange protein DsbD, N-terminal domain"/>
    <property type="match status" value="1"/>
</dbReference>
<feature type="transmembrane region" description="Helical" evidence="9">
    <location>
        <begin position="267"/>
        <end position="292"/>
    </location>
</feature>
<dbReference type="PROSITE" id="PS00194">
    <property type="entry name" value="THIOREDOXIN_1"/>
    <property type="match status" value="1"/>
</dbReference>
<dbReference type="InterPro" id="IPR017937">
    <property type="entry name" value="Thioredoxin_CS"/>
</dbReference>
<reference evidence="11 12" key="1">
    <citation type="submission" date="2013-02" db="EMBL/GenBank/DDBJ databases">
        <title>The Genome Sequence of Acinetobacter sp. NIPH 809.</title>
        <authorList>
            <consortium name="The Broad Institute Genome Sequencing Platform"/>
            <consortium name="The Broad Institute Genome Sequencing Center for Infectious Disease"/>
            <person name="Cerqueira G."/>
            <person name="Feldgarden M."/>
            <person name="Courvalin P."/>
            <person name="Perichon B."/>
            <person name="Grillot-Courvalin C."/>
            <person name="Clermont D."/>
            <person name="Rocha E."/>
            <person name="Yoon E.-J."/>
            <person name="Nemec A."/>
            <person name="Walker B."/>
            <person name="Young S.K."/>
            <person name="Zeng Q."/>
            <person name="Gargeya S."/>
            <person name="Fitzgerald M."/>
            <person name="Haas B."/>
            <person name="Abouelleil A."/>
            <person name="Alvarado L."/>
            <person name="Arachchi H.M."/>
            <person name="Berlin A.M."/>
            <person name="Chapman S.B."/>
            <person name="Dewar J."/>
            <person name="Goldberg J."/>
            <person name="Griggs A."/>
            <person name="Gujja S."/>
            <person name="Hansen M."/>
            <person name="Howarth C."/>
            <person name="Imamovic A."/>
            <person name="Larimer J."/>
            <person name="McCowan C."/>
            <person name="Murphy C."/>
            <person name="Neiman D."/>
            <person name="Pearson M."/>
            <person name="Priest M."/>
            <person name="Roberts A."/>
            <person name="Saif S."/>
            <person name="Shea T."/>
            <person name="Sisk P."/>
            <person name="Sykes S."/>
            <person name="Wortman J."/>
            <person name="Nusbaum C."/>
            <person name="Birren B."/>
        </authorList>
    </citation>
    <scope>NUCLEOTIDE SEQUENCE [LARGE SCALE GENOMIC DNA]</scope>
    <source>
        <strain evidence="11 12">NIPH 809</strain>
    </source>
</reference>
<evidence type="ECO:0000256" key="1">
    <source>
        <dbReference type="ARBA" id="ARBA00004651"/>
    </source>
</evidence>
<dbReference type="Proteomes" id="UP000013034">
    <property type="component" value="Unassembled WGS sequence"/>
</dbReference>
<dbReference type="InterPro" id="IPR028250">
    <property type="entry name" value="DsbDN"/>
</dbReference>
<dbReference type="Pfam" id="PF11412">
    <property type="entry name" value="DsbD_N"/>
    <property type="match status" value="1"/>
</dbReference>
<dbReference type="InterPro" id="IPR003834">
    <property type="entry name" value="Cyt_c_assmbl_TM_dom"/>
</dbReference>
<keyword evidence="7" id="KW-0676">Redox-active center</keyword>
<dbReference type="Pfam" id="PF00085">
    <property type="entry name" value="Thioredoxin"/>
    <property type="match status" value="1"/>
</dbReference>
<feature type="transmembrane region" description="Helical" evidence="9">
    <location>
        <begin position="445"/>
        <end position="464"/>
    </location>
</feature>
<feature type="domain" description="Thioredoxin" evidence="10">
    <location>
        <begin position="479"/>
        <end position="626"/>
    </location>
</feature>
<proteinExistence type="predicted"/>
<feature type="transmembrane region" description="Helical" evidence="9">
    <location>
        <begin position="476"/>
        <end position="493"/>
    </location>
</feature>
<protein>
    <recommendedName>
        <fullName evidence="10">Thioredoxin domain-containing protein</fullName>
    </recommendedName>
</protein>
<evidence type="ECO:0000256" key="2">
    <source>
        <dbReference type="ARBA" id="ARBA00022475"/>
    </source>
</evidence>
<evidence type="ECO:0000256" key="8">
    <source>
        <dbReference type="SAM" id="MobiDB-lite"/>
    </source>
</evidence>
<keyword evidence="2" id="KW-1003">Cell membrane</keyword>
<dbReference type="PROSITE" id="PS51352">
    <property type="entry name" value="THIOREDOXIN_2"/>
    <property type="match status" value="1"/>
</dbReference>
<keyword evidence="5 9" id="KW-1133">Transmembrane helix</keyword>
<comment type="caution">
    <text evidence="11">The sequence shown here is derived from an EMBL/GenBank/DDBJ whole genome shotgun (WGS) entry which is preliminary data.</text>
</comment>
<dbReference type="EMBL" id="APOI01000030">
    <property type="protein sequence ID" value="ENU21655.1"/>
    <property type="molecule type" value="Genomic_DNA"/>
</dbReference>
<keyword evidence="4" id="KW-0201">Cytochrome c-type biogenesis</keyword>
<evidence type="ECO:0000256" key="7">
    <source>
        <dbReference type="ARBA" id="ARBA00023284"/>
    </source>
</evidence>
<sequence>MGELWAGRSERIMKMSVQVGASFSLMRYFLGTLLLLCGSLTYAQENSSAPLLSPEQAFAFTVESTQPNQARLHWSIQPNYYLYQHKFEVQQGNQPVALTLPKAVEQYDENYGHSQVYYQQAEFSIPTQASQHYRVTWQGCAKDRICYPPQNIEFQTDADGLISAQNISTNTKKSFLDVARSSQALNTQTASNDEGQAEPAAQSSNSNDSGVMAQDQKWSSALEQHSLAYSLLLFLGLGILLAFTPCSLPMLPILTSLIVRDNKGVKAWAIALTFVVSMALIYAVLGLIASAAGLNFQRWLQQPATLIAFSILFVVFALNLFGLFELKLPQNWVNRLDQLQSNQKGGTLVGASVMGMISALLVGPCMTAPLAGVLLFISQTQSQWQGALLLFTLGFGMGIPLLLASVLGAKALPKAGDWMNQIKVIFAFLMLALSIYFIRPLLPELAIQILSLVLGLTFIIYAAYRLFAQKSKLQWLYALLLILAIPALAFNQYQHFQSLSSVQADQLAEWHVAQTADEFQQILANAPKDRGIVIDVYADWCVACQPIEHRILKDVEVQHALSGYYLIKLDLSHYDASHQVLLAEWDILGPPTYLFLDQQQQEIRSLRLTGAFQKAELLQQLALFKGKQ</sequence>
<dbReference type="Pfam" id="PF02683">
    <property type="entry name" value="DsbD_TM"/>
    <property type="match status" value="1"/>
</dbReference>
<dbReference type="InterPro" id="IPR036249">
    <property type="entry name" value="Thioredoxin-like_sf"/>
</dbReference>
<feature type="transmembrane region" description="Helical" evidence="9">
    <location>
        <begin position="304"/>
        <end position="324"/>
    </location>
</feature>
<dbReference type="Gene3D" id="3.40.30.10">
    <property type="entry name" value="Glutaredoxin"/>
    <property type="match status" value="1"/>
</dbReference>
<keyword evidence="12" id="KW-1185">Reference proteome</keyword>
<dbReference type="PANTHER" id="PTHR32234:SF0">
    <property type="entry name" value="THIOL:DISULFIDE INTERCHANGE PROTEIN DSBD"/>
    <property type="match status" value="1"/>
</dbReference>
<name>A0ABN0J946_9GAMM</name>
<evidence type="ECO:0000256" key="4">
    <source>
        <dbReference type="ARBA" id="ARBA00022748"/>
    </source>
</evidence>
<evidence type="ECO:0000313" key="11">
    <source>
        <dbReference type="EMBL" id="ENU21655.1"/>
    </source>
</evidence>
<keyword evidence="6 9" id="KW-0472">Membrane</keyword>
<evidence type="ECO:0000256" key="3">
    <source>
        <dbReference type="ARBA" id="ARBA00022692"/>
    </source>
</evidence>
<feature type="transmembrane region" description="Helical" evidence="9">
    <location>
        <begin position="384"/>
        <end position="409"/>
    </location>
</feature>
<dbReference type="SUPFAM" id="SSF52833">
    <property type="entry name" value="Thioredoxin-like"/>
    <property type="match status" value="1"/>
</dbReference>
<dbReference type="SUPFAM" id="SSF74863">
    <property type="entry name" value="Thiol:disulfide interchange protein DsbD, N-terminal domain (DsbD-alpha)"/>
    <property type="match status" value="1"/>
</dbReference>
<dbReference type="InterPro" id="IPR013766">
    <property type="entry name" value="Thioredoxin_domain"/>
</dbReference>
<evidence type="ECO:0000313" key="12">
    <source>
        <dbReference type="Proteomes" id="UP000013034"/>
    </source>
</evidence>
<gene>
    <name evidence="11" type="ORF">F993_03576</name>
</gene>
<evidence type="ECO:0000256" key="9">
    <source>
        <dbReference type="SAM" id="Phobius"/>
    </source>
</evidence>